<dbReference type="Proteomes" id="UP000054279">
    <property type="component" value="Unassembled WGS sequence"/>
</dbReference>
<accession>A0A0C9UH97</accession>
<dbReference type="AlphaFoldDB" id="A0A0C9UH97"/>
<dbReference type="HOGENOM" id="CLU_1918425_0_0_1"/>
<dbReference type="PANTHER" id="PTHR35205:SF1">
    <property type="entry name" value="ZU5 DOMAIN-CONTAINING PROTEIN"/>
    <property type="match status" value="1"/>
</dbReference>
<organism evidence="1 2">
    <name type="scientific">Sphaerobolus stellatus (strain SS14)</name>
    <dbReference type="NCBI Taxonomy" id="990650"/>
    <lineage>
        <taxon>Eukaryota</taxon>
        <taxon>Fungi</taxon>
        <taxon>Dikarya</taxon>
        <taxon>Basidiomycota</taxon>
        <taxon>Agaricomycotina</taxon>
        <taxon>Agaricomycetes</taxon>
        <taxon>Phallomycetidae</taxon>
        <taxon>Geastrales</taxon>
        <taxon>Sphaerobolaceae</taxon>
        <taxon>Sphaerobolus</taxon>
    </lineage>
</organism>
<dbReference type="EMBL" id="KN837475">
    <property type="protein sequence ID" value="KIJ24580.1"/>
    <property type="molecule type" value="Genomic_DNA"/>
</dbReference>
<dbReference type="PANTHER" id="PTHR35205">
    <property type="entry name" value="NB-ARC AND TPR DOMAIN PROTEIN"/>
    <property type="match status" value="1"/>
</dbReference>
<sequence>MIGSLKIISGALPTQLGKETTENILLRISYLSTPWLAIYDNADGSPKALEKYTPQGKYGHILITSRRYSLGHIVSVENSQEVTIMSENAAISLLLKAANIQDPNIEELNTAKQLANILGHLPLAIDMAGAYI</sequence>
<gene>
    <name evidence="1" type="ORF">M422DRAFT_274603</name>
</gene>
<reference evidence="1 2" key="1">
    <citation type="submission" date="2014-06" db="EMBL/GenBank/DDBJ databases">
        <title>Evolutionary Origins and Diversification of the Mycorrhizal Mutualists.</title>
        <authorList>
            <consortium name="DOE Joint Genome Institute"/>
            <consortium name="Mycorrhizal Genomics Consortium"/>
            <person name="Kohler A."/>
            <person name="Kuo A."/>
            <person name="Nagy L.G."/>
            <person name="Floudas D."/>
            <person name="Copeland A."/>
            <person name="Barry K.W."/>
            <person name="Cichocki N."/>
            <person name="Veneault-Fourrey C."/>
            <person name="LaButti K."/>
            <person name="Lindquist E.A."/>
            <person name="Lipzen A."/>
            <person name="Lundell T."/>
            <person name="Morin E."/>
            <person name="Murat C."/>
            <person name="Riley R."/>
            <person name="Ohm R."/>
            <person name="Sun H."/>
            <person name="Tunlid A."/>
            <person name="Henrissat B."/>
            <person name="Grigoriev I.V."/>
            <person name="Hibbett D.S."/>
            <person name="Martin F."/>
        </authorList>
    </citation>
    <scope>NUCLEOTIDE SEQUENCE [LARGE SCALE GENOMIC DNA]</scope>
    <source>
        <strain evidence="1 2">SS14</strain>
    </source>
</reference>
<dbReference type="InterPro" id="IPR027417">
    <property type="entry name" value="P-loop_NTPase"/>
</dbReference>
<evidence type="ECO:0000313" key="2">
    <source>
        <dbReference type="Proteomes" id="UP000054279"/>
    </source>
</evidence>
<dbReference type="OrthoDB" id="2941463at2759"/>
<dbReference type="SUPFAM" id="SSF52540">
    <property type="entry name" value="P-loop containing nucleoside triphosphate hydrolases"/>
    <property type="match status" value="1"/>
</dbReference>
<evidence type="ECO:0000313" key="1">
    <source>
        <dbReference type="EMBL" id="KIJ24580.1"/>
    </source>
</evidence>
<name>A0A0C9UH97_SPHS4</name>
<protein>
    <submittedName>
        <fullName evidence="1">Uncharacterized protein</fullName>
    </submittedName>
</protein>
<proteinExistence type="predicted"/>
<keyword evidence="2" id="KW-1185">Reference proteome</keyword>